<dbReference type="Proteomes" id="UP001139344">
    <property type="component" value="Unassembled WGS sequence"/>
</dbReference>
<comment type="caution">
    <text evidence="3">The sequence shown here is derived from an EMBL/GenBank/DDBJ whole genome shotgun (WGS) entry which is preliminary data.</text>
</comment>
<feature type="domain" description="Tail sheath protein C-terminal" evidence="2">
    <location>
        <begin position="484"/>
        <end position="588"/>
    </location>
</feature>
<evidence type="ECO:0000313" key="4">
    <source>
        <dbReference type="Proteomes" id="UP001139344"/>
    </source>
</evidence>
<evidence type="ECO:0000313" key="3">
    <source>
        <dbReference type="EMBL" id="MCG9972592.1"/>
    </source>
</evidence>
<dbReference type="PANTHER" id="PTHR35861:SF1">
    <property type="entry name" value="PHAGE TAIL SHEATH PROTEIN"/>
    <property type="match status" value="1"/>
</dbReference>
<sequence length="595" mass="65968">MRNYKTPGVYVEELSLLPPSVAQVETAIPAFIGYTEMAKGIDDEDLTNKPVRIKSLLEYEQLFGKDFLQELTVILSNDEPYRPRQVSFTSEENPYRMYNSLKLFFANGGGPCYIVSVGTFEEGGAGPVLDAIDDYSELKKGLDEIRKIDEITLILFPEADKLTDTAKFDLYKDALAQCASLQDRFCIFDVEDDDVSGITFRNNIGISNLSYGAAYYPYLNTSLNYSYRPSNIYFQHTATNAFNGISMDKLQKLAEVLEMESHIETAKTQAENAQSNAGSLTKPGKLREFRVAFSATEKAVQSASEAKDLVEDGGFTSSDFDDAETKLEEVRSENISTTSVVDDIDGAITKLVAACEDVRNAIASILAQINTETGVVAAHNENIREFYTGSFLASIENLLKDFKLKMPPSGAIAGIYAMVDETRGVWKSPANVSLNLVAGPSVKIDSLVNDNFNVHSSGKSINVIRSFTGKGTLVWGARTLDGNSNEWRYISVRRFYNMVEESVKEASEQFVFEPNDANTWVKVKAMIENFLILQWRAGALMGSKPEHAFFVKIGLGETMTQDDVLNGKMIVEIGLAVTRPAEFIILRFSHKMLEA</sequence>
<dbReference type="EMBL" id="JAJSON010000025">
    <property type="protein sequence ID" value="MCG9972592.1"/>
    <property type="molecule type" value="Genomic_DNA"/>
</dbReference>
<organism evidence="3 4">
    <name type="scientific">Christiangramia crocea</name>
    <dbReference type="NCBI Taxonomy" id="2904124"/>
    <lineage>
        <taxon>Bacteria</taxon>
        <taxon>Pseudomonadati</taxon>
        <taxon>Bacteroidota</taxon>
        <taxon>Flavobacteriia</taxon>
        <taxon>Flavobacteriales</taxon>
        <taxon>Flavobacteriaceae</taxon>
        <taxon>Christiangramia</taxon>
    </lineage>
</organism>
<dbReference type="AlphaFoldDB" id="A0A9X1UY81"/>
<evidence type="ECO:0000256" key="1">
    <source>
        <dbReference type="ARBA" id="ARBA00008005"/>
    </source>
</evidence>
<dbReference type="Pfam" id="PF17482">
    <property type="entry name" value="Phage_sheath_1C"/>
    <property type="match status" value="1"/>
</dbReference>
<dbReference type="PANTHER" id="PTHR35861">
    <property type="match status" value="1"/>
</dbReference>
<name>A0A9X1UY81_9FLAO</name>
<dbReference type="Gene3D" id="3.40.50.11780">
    <property type="match status" value="2"/>
</dbReference>
<evidence type="ECO:0000259" key="2">
    <source>
        <dbReference type="Pfam" id="PF17482"/>
    </source>
</evidence>
<reference evidence="3" key="1">
    <citation type="submission" date="2021-12" db="EMBL/GenBank/DDBJ databases">
        <title>Description of Gramella crocea sp. nov., a new bacterium isolated from activated sludge.</title>
        <authorList>
            <person name="Zhang X."/>
        </authorList>
    </citation>
    <scope>NUCLEOTIDE SEQUENCE</scope>
    <source>
        <strain evidence="3">YB25</strain>
    </source>
</reference>
<proteinExistence type="inferred from homology"/>
<dbReference type="InterPro" id="IPR020287">
    <property type="entry name" value="Tail_sheath_C"/>
</dbReference>
<accession>A0A9X1UY81</accession>
<dbReference type="RefSeq" id="WP_240099957.1">
    <property type="nucleotide sequence ID" value="NZ_JAJSON010000025.1"/>
</dbReference>
<dbReference type="InterPro" id="IPR052042">
    <property type="entry name" value="Tail_sheath_structural"/>
</dbReference>
<gene>
    <name evidence="3" type="ORF">LU635_13170</name>
</gene>
<keyword evidence="4" id="KW-1185">Reference proteome</keyword>
<comment type="similarity">
    <text evidence="1">Belongs to the myoviridae tail sheath protein family.</text>
</comment>
<protein>
    <submittedName>
        <fullName evidence="3">Phage tail protein</fullName>
    </submittedName>
</protein>